<reference evidence="1 2" key="1">
    <citation type="submission" date="2017-10" db="EMBL/GenBank/DDBJ databases">
        <title>Nyctiphanis sp. nov., isolated from the stomach of the euphausiid Nyctiphanes simplex (Hansen, 1911) in the Gulf of California.</title>
        <authorList>
            <person name="Gomez-Gil B."/>
            <person name="Aguilar-Mendez M."/>
            <person name="Lopez-Cortes A."/>
            <person name="Gomez-Gutierrez J."/>
            <person name="Roque A."/>
            <person name="Lang E."/>
            <person name="Gonzalez-Castillo A."/>
        </authorList>
    </citation>
    <scope>NUCLEOTIDE SEQUENCE [LARGE SCALE GENOMIC DNA]</scope>
    <source>
        <strain evidence="1 2">CAIM 600</strain>
    </source>
</reference>
<dbReference type="OrthoDB" id="6194758at2"/>
<dbReference type="Proteomes" id="UP000290287">
    <property type="component" value="Unassembled WGS sequence"/>
</dbReference>
<evidence type="ECO:0000313" key="1">
    <source>
        <dbReference type="EMBL" id="RXJ72010.1"/>
    </source>
</evidence>
<dbReference type="RefSeq" id="WP_129123499.1">
    <property type="nucleotide sequence ID" value="NZ_PEIB01000028.1"/>
</dbReference>
<dbReference type="Gene3D" id="3.40.190.10">
    <property type="entry name" value="Periplasmic binding protein-like II"/>
    <property type="match status" value="2"/>
</dbReference>
<gene>
    <name evidence="1" type="ORF">CS022_18615</name>
</gene>
<name>A0A4Q0YMF2_9GAMM</name>
<protein>
    <submittedName>
        <fullName evidence="1">Amino acid ABC transporter</fullName>
    </submittedName>
</protein>
<comment type="caution">
    <text evidence="1">The sequence shown here is derived from an EMBL/GenBank/DDBJ whole genome shotgun (WGS) entry which is preliminary data.</text>
</comment>
<keyword evidence="2" id="KW-1185">Reference proteome</keyword>
<sequence>MTKSVPALAWEIDYYVVKDQAEPFQIHSTPGKHHGIISDIISTALEDSEHSFNPQILPFKRMYAQLEKEQMKNWVTFGSPLWGDMQSSNLSTTPIIDVQHTLMTSAKSDFHYASEHDLQKKHVILLFGFDYPGLTRMIQQGAVKSINVKSYDAAFDLSETQRKNLAGFVEMNLRIKYNLNKSGRDTSNFKFFSLSDVIPDYKIYLAYSPGIDDEIKSFFDIKLAEMRLDGRLETIINRYRY</sequence>
<dbReference type="AlphaFoldDB" id="A0A4Q0YMF2"/>
<organism evidence="1 2">
    <name type="scientific">Veronia nyctiphanis</name>
    <dbReference type="NCBI Taxonomy" id="1278244"/>
    <lineage>
        <taxon>Bacteria</taxon>
        <taxon>Pseudomonadati</taxon>
        <taxon>Pseudomonadota</taxon>
        <taxon>Gammaproteobacteria</taxon>
        <taxon>Vibrionales</taxon>
        <taxon>Vibrionaceae</taxon>
        <taxon>Veronia</taxon>
    </lineage>
</organism>
<proteinExistence type="predicted"/>
<dbReference type="SUPFAM" id="SSF53850">
    <property type="entry name" value="Periplasmic binding protein-like II"/>
    <property type="match status" value="1"/>
</dbReference>
<dbReference type="EMBL" id="PEIB01000028">
    <property type="protein sequence ID" value="RXJ72010.1"/>
    <property type="molecule type" value="Genomic_DNA"/>
</dbReference>
<evidence type="ECO:0000313" key="2">
    <source>
        <dbReference type="Proteomes" id="UP000290287"/>
    </source>
</evidence>
<accession>A0A4Q0YMF2</accession>